<dbReference type="AlphaFoldDB" id="A0A1H6HYA1"/>
<accession>A0A1H6HYA1</accession>
<name>A0A1H6HYA1_RUMFL</name>
<evidence type="ECO:0008006" key="3">
    <source>
        <dbReference type="Google" id="ProtNLM"/>
    </source>
</evidence>
<evidence type="ECO:0000313" key="1">
    <source>
        <dbReference type="EMBL" id="SEH39147.1"/>
    </source>
</evidence>
<reference evidence="1 2" key="1">
    <citation type="submission" date="2016-10" db="EMBL/GenBank/DDBJ databases">
        <authorList>
            <person name="de Groot N.N."/>
        </authorList>
    </citation>
    <scope>NUCLEOTIDE SEQUENCE [LARGE SCALE GENOMIC DNA]</scope>
    <source>
        <strain evidence="1 2">YAD2003</strain>
    </source>
</reference>
<gene>
    <name evidence="1" type="ORF">SAMN02910265_00300</name>
</gene>
<proteinExistence type="predicted"/>
<evidence type="ECO:0000313" key="2">
    <source>
        <dbReference type="Proteomes" id="UP000183190"/>
    </source>
</evidence>
<dbReference type="EMBL" id="FNWV01000001">
    <property type="protein sequence ID" value="SEH39147.1"/>
    <property type="molecule type" value="Genomic_DNA"/>
</dbReference>
<protein>
    <recommendedName>
        <fullName evidence="3">Collagenase-like protease, PrtC family</fullName>
    </recommendedName>
</protein>
<organism evidence="1 2">
    <name type="scientific">Ruminococcus flavefaciens</name>
    <dbReference type="NCBI Taxonomy" id="1265"/>
    <lineage>
        <taxon>Bacteria</taxon>
        <taxon>Bacillati</taxon>
        <taxon>Bacillota</taxon>
        <taxon>Clostridia</taxon>
        <taxon>Eubacteriales</taxon>
        <taxon>Oscillospiraceae</taxon>
        <taxon>Ruminococcus</taxon>
    </lineage>
</organism>
<sequence length="318" mass="37109">MRARFHLPDFAGHFKFNVVFAELLEKRPEYFREGVEIASVYGVFPPSIWNGGRTQGGVCNKNFINTVIKTFNGRGIPLRFTFTNPMLEKKHLNDDFCNMVMHLADNGLNEVIVMSPLLEDYIRKNYPNYKITSSTCKRITDAEQLCSEVEKDYHIVVIDYDVNHDFETLEKIPDKKKCELLVNACCNPNCPMRSEHYKAIGLQQIAYSNHVRKYPNAPFDTKKLVAEHPEIQKFADCPCSQRSLFDIVKLKNHISPDEIWGKYIPMGFEQFKLEGRTLETLNLLEHYMYYMIKPECKDQARFEFLNWLVANDVIQILE</sequence>
<dbReference type="Proteomes" id="UP000183190">
    <property type="component" value="Unassembled WGS sequence"/>
</dbReference>
<dbReference type="OrthoDB" id="9803063at2"/>
<dbReference type="RefSeq" id="WP_074714135.1">
    <property type="nucleotide sequence ID" value="NZ_FNWV01000001.1"/>
</dbReference>